<dbReference type="AlphaFoldDB" id="A0A0H5QU36"/>
<organism evidence="1">
    <name type="scientific">Spongospora subterranea</name>
    <dbReference type="NCBI Taxonomy" id="70186"/>
    <lineage>
        <taxon>Eukaryota</taxon>
        <taxon>Sar</taxon>
        <taxon>Rhizaria</taxon>
        <taxon>Endomyxa</taxon>
        <taxon>Phytomyxea</taxon>
        <taxon>Plasmodiophorida</taxon>
        <taxon>Plasmodiophoridae</taxon>
        <taxon>Spongospora</taxon>
    </lineage>
</organism>
<name>A0A0H5QU36_9EUKA</name>
<dbReference type="EMBL" id="HACM01004800">
    <property type="protein sequence ID" value="CRZ05242.1"/>
    <property type="molecule type" value="Transcribed_RNA"/>
</dbReference>
<sequence>MNRNPNISIFGQIGTAEKIRKGRFVGQSRMTMRAISDHNTGSIICFRGIWQITSTYIPSRREHPANNMGQRRCGHTRVVWLQWSCPATIWNVITDLNCNFH</sequence>
<reference evidence="1" key="1">
    <citation type="submission" date="2015-04" db="EMBL/GenBank/DDBJ databases">
        <title>The genome sequence of the plant pathogenic Rhizarian Plasmodiophora brassicae reveals insights in its biotrophic life cycle and the origin of chitin synthesis.</title>
        <authorList>
            <person name="Schwelm A."/>
            <person name="Fogelqvist J."/>
            <person name="Knaust A."/>
            <person name="Julke S."/>
            <person name="Lilja T."/>
            <person name="Dhandapani V."/>
            <person name="Bonilla-Rosso G."/>
            <person name="Karlsson M."/>
            <person name="Shevchenko A."/>
            <person name="Choi S.R."/>
            <person name="Kim H.G."/>
            <person name="Park J.Y."/>
            <person name="Lim Y.P."/>
            <person name="Ludwig-Muller J."/>
            <person name="Dixelius C."/>
        </authorList>
    </citation>
    <scope>NUCLEOTIDE SEQUENCE</scope>
    <source>
        <tissue evidence="1">Potato root galls</tissue>
    </source>
</reference>
<proteinExistence type="predicted"/>
<accession>A0A0H5QU36</accession>
<evidence type="ECO:0000313" key="1">
    <source>
        <dbReference type="EMBL" id="CRZ05242.1"/>
    </source>
</evidence>
<protein>
    <submittedName>
        <fullName evidence="1">Uncharacterized protein</fullName>
    </submittedName>
</protein>